<dbReference type="PANTHER" id="PTHR10742">
    <property type="entry name" value="FLAVIN MONOAMINE OXIDASE"/>
    <property type="match status" value="1"/>
</dbReference>
<evidence type="ECO:0000313" key="2">
    <source>
        <dbReference type="EMBL" id="KPU44576.1"/>
    </source>
</evidence>
<organism evidence="2 3">
    <name type="scientific">Oxobacter pfennigii</name>
    <dbReference type="NCBI Taxonomy" id="36849"/>
    <lineage>
        <taxon>Bacteria</taxon>
        <taxon>Bacillati</taxon>
        <taxon>Bacillota</taxon>
        <taxon>Clostridia</taxon>
        <taxon>Eubacteriales</taxon>
        <taxon>Clostridiaceae</taxon>
        <taxon>Oxobacter</taxon>
    </lineage>
</organism>
<reference evidence="2 3" key="1">
    <citation type="submission" date="2015-09" db="EMBL/GenBank/DDBJ databases">
        <title>Genome sequence of Oxobacter pfennigii DSM 3222.</title>
        <authorList>
            <person name="Poehlein A."/>
            <person name="Bengelsdorf F.R."/>
            <person name="Schiel-Bengelsdorf B."/>
            <person name="Duerre P."/>
            <person name="Daniel R."/>
        </authorList>
    </citation>
    <scope>NUCLEOTIDE SEQUENCE [LARGE SCALE GENOMIC DNA]</scope>
    <source>
        <strain evidence="2 3">DSM 3222</strain>
    </source>
</reference>
<dbReference type="Pfam" id="PF01593">
    <property type="entry name" value="Amino_oxidase"/>
    <property type="match status" value="1"/>
</dbReference>
<evidence type="ECO:0000313" key="3">
    <source>
        <dbReference type="Proteomes" id="UP000050326"/>
    </source>
</evidence>
<accession>A0A0N8NTE1</accession>
<dbReference type="PANTHER" id="PTHR10742:SF410">
    <property type="entry name" value="LYSINE-SPECIFIC HISTONE DEMETHYLASE 2"/>
    <property type="match status" value="1"/>
</dbReference>
<keyword evidence="3" id="KW-1185">Reference proteome</keyword>
<feature type="domain" description="Amine oxidase" evidence="1">
    <location>
        <begin position="72"/>
        <end position="565"/>
    </location>
</feature>
<dbReference type="Gene3D" id="1.20.1440.240">
    <property type="match status" value="1"/>
</dbReference>
<evidence type="ECO:0000259" key="1">
    <source>
        <dbReference type="Pfam" id="PF01593"/>
    </source>
</evidence>
<sequence>MPKYDPLMPYQADDPTDEQRYAMLRYALLLNDRREDFDYILDILRPPPDITSIAPKKSGKNIKIAVMGAGEAGLSAAYELKKIGCDITIFEASNRIGGRIYTNYFDNERKYFGELGAMRIPVSHETTWHYINKFNLKTRPFVNKNINGLFYLRDSYAINDPGGISVQQNIYPKYNLSRDERNTPWQDLSGRMFNKYFYSLPPQIRKELIEIKPVYSQAIQNIDKLDLRSAYENAGLSQDAISMIGFLSAFENAFLKISLTEIFQEAYTEDLAFTYYINGGMINLPLAFYNSLSSKNGYGYAHIDSHDLGQVIFRMEWSVDGIYLSPDNKGIILECRDTNTFEITFERFDYIVCAIPFSSLRRVMAKPLFSVPKQQAISELNYEDSQKTLLFLKDRFWEAGDPYTRIVGGRSLTDLPNITVYYPSDHAMPIPGIVNGWTMRPNSSPQDPGVLYASYNWGQDSVRLGNEHIDLRVYDVKKYIEKIHGLPFGYIDKKMIASSSILWSKVQYIWGGACTTKPQDKLLFSYVVTLPEINDRVFFAGEHISQKHAWQQGSLKTGMLAANEIAKRINQRNP</sequence>
<keyword evidence="2" id="KW-0560">Oxidoreductase</keyword>
<dbReference type="Gene3D" id="3.50.50.60">
    <property type="entry name" value="FAD/NAD(P)-binding domain"/>
    <property type="match status" value="1"/>
</dbReference>
<dbReference type="InterPro" id="IPR002937">
    <property type="entry name" value="Amino_oxidase"/>
</dbReference>
<name>A0A0N8NTE1_9CLOT</name>
<gene>
    <name evidence="2" type="primary">rebO_3</name>
    <name evidence="2" type="ORF">OXPF_16590</name>
</gene>
<dbReference type="PATRIC" id="fig|36849.3.peg.1751"/>
<comment type="caution">
    <text evidence="2">The sequence shown here is derived from an EMBL/GenBank/DDBJ whole genome shotgun (WGS) entry which is preliminary data.</text>
</comment>
<dbReference type="Proteomes" id="UP000050326">
    <property type="component" value="Unassembled WGS sequence"/>
</dbReference>
<dbReference type="STRING" id="36849.OXPF_16590"/>
<protein>
    <submittedName>
        <fullName evidence="2">Flavin-dependent L-tryptophan oxidase RebO</fullName>
        <ecNumber evidence="2">1.4.3.23</ecNumber>
    </submittedName>
</protein>
<dbReference type="InterPro" id="IPR050281">
    <property type="entry name" value="Flavin_monoamine_oxidase"/>
</dbReference>
<dbReference type="InterPro" id="IPR036188">
    <property type="entry name" value="FAD/NAD-bd_sf"/>
</dbReference>
<dbReference type="RefSeq" id="WP_054874727.1">
    <property type="nucleotide sequence ID" value="NZ_LKET01000029.1"/>
</dbReference>
<dbReference type="Gene3D" id="3.90.660.10">
    <property type="match status" value="1"/>
</dbReference>
<dbReference type="SUPFAM" id="SSF51905">
    <property type="entry name" value="FAD/NAD(P)-binding domain"/>
    <property type="match status" value="1"/>
</dbReference>
<dbReference type="PRINTS" id="PR00419">
    <property type="entry name" value="ADXRDTASE"/>
</dbReference>
<dbReference type="OrthoDB" id="25353at2"/>
<dbReference type="AlphaFoldDB" id="A0A0N8NTE1"/>
<dbReference type="EC" id="1.4.3.23" evidence="2"/>
<dbReference type="GO" id="GO:0016491">
    <property type="term" value="F:oxidoreductase activity"/>
    <property type="evidence" value="ECO:0007669"/>
    <property type="project" value="UniProtKB-KW"/>
</dbReference>
<proteinExistence type="predicted"/>
<dbReference type="EMBL" id="LKET01000029">
    <property type="protein sequence ID" value="KPU44576.1"/>
    <property type="molecule type" value="Genomic_DNA"/>
</dbReference>
<dbReference type="SUPFAM" id="SSF54373">
    <property type="entry name" value="FAD-linked reductases, C-terminal domain"/>
    <property type="match status" value="1"/>
</dbReference>